<sequence length="372" mass="41938">MLLQDARLRLYEDQVILHAQTPKLMVGKLSKPDDLGWRWYQCTNTLQILLPPDTSIRYEVFLKMEQKSTTLPSSHATVQRNSQTRKGFVDQCLQSKPTYPVRGISPTMHRYALEPGFKCLNLDNIIAGEEIITASHYMTTFDVHLVPRSQLGLLGPVNEWGCSWVRLKEDTQVLLSADTTSQYHAFLRCSILSDIRCVGWEASVTNFTRACIDHAIYLGIYKGDRLYVLDRDMSGPALASVADVLRTHYYEIAENARLYAHFAPTDPFVRGSYTKSSPLPIVERHTKRRRSAKAGSILEPLVEMQEDVTDSGSEWGSESLTTVLGSTSSAENRSEKVRKSKLLDFRRTAKILSYGMPAQFCGRLIALVAQAL</sequence>
<keyword evidence="2" id="KW-1185">Reference proteome</keyword>
<evidence type="ECO:0000313" key="1">
    <source>
        <dbReference type="EMBL" id="KAJ4482527.1"/>
    </source>
</evidence>
<dbReference type="OrthoDB" id="2897205at2759"/>
<gene>
    <name evidence="1" type="ORF">J3R30DRAFT_2186122</name>
</gene>
<proteinExistence type="predicted"/>
<dbReference type="EMBL" id="JAOTPV010000005">
    <property type="protein sequence ID" value="KAJ4482527.1"/>
    <property type="molecule type" value="Genomic_DNA"/>
</dbReference>
<accession>A0A9W9DR59</accession>
<reference evidence="1" key="1">
    <citation type="submission" date="2022-08" db="EMBL/GenBank/DDBJ databases">
        <title>A Global Phylogenomic Analysis of the Shiitake Genus Lentinula.</title>
        <authorList>
            <consortium name="DOE Joint Genome Institute"/>
            <person name="Sierra-Patev S."/>
            <person name="Min B."/>
            <person name="Naranjo-Ortiz M."/>
            <person name="Looney B."/>
            <person name="Konkel Z."/>
            <person name="Slot J.C."/>
            <person name="Sakamoto Y."/>
            <person name="Steenwyk J.L."/>
            <person name="Rokas A."/>
            <person name="Carro J."/>
            <person name="Camarero S."/>
            <person name="Ferreira P."/>
            <person name="Molpeceres G."/>
            <person name="Ruiz-Duenas F.J."/>
            <person name="Serrano A."/>
            <person name="Henrissat B."/>
            <person name="Drula E."/>
            <person name="Hughes K.W."/>
            <person name="Mata J.L."/>
            <person name="Ishikawa N.K."/>
            <person name="Vargas-Isla R."/>
            <person name="Ushijima S."/>
            <person name="Smith C.A."/>
            <person name="Ahrendt S."/>
            <person name="Andreopoulos W."/>
            <person name="He G."/>
            <person name="Labutti K."/>
            <person name="Lipzen A."/>
            <person name="Ng V."/>
            <person name="Riley R."/>
            <person name="Sandor L."/>
            <person name="Barry K."/>
            <person name="Martinez A.T."/>
            <person name="Xiao Y."/>
            <person name="Gibbons J.G."/>
            <person name="Terashima K."/>
            <person name="Grigoriev I.V."/>
            <person name="Hibbett D.S."/>
        </authorList>
    </citation>
    <scope>NUCLEOTIDE SEQUENCE</scope>
    <source>
        <strain evidence="1">JLM2183</strain>
    </source>
</reference>
<name>A0A9W9DR59_9AGAR</name>
<comment type="caution">
    <text evidence="1">The sequence shown here is derived from an EMBL/GenBank/DDBJ whole genome shotgun (WGS) entry which is preliminary data.</text>
</comment>
<organism evidence="1 2">
    <name type="scientific">Lentinula aciculospora</name>
    <dbReference type="NCBI Taxonomy" id="153920"/>
    <lineage>
        <taxon>Eukaryota</taxon>
        <taxon>Fungi</taxon>
        <taxon>Dikarya</taxon>
        <taxon>Basidiomycota</taxon>
        <taxon>Agaricomycotina</taxon>
        <taxon>Agaricomycetes</taxon>
        <taxon>Agaricomycetidae</taxon>
        <taxon>Agaricales</taxon>
        <taxon>Marasmiineae</taxon>
        <taxon>Omphalotaceae</taxon>
        <taxon>Lentinula</taxon>
    </lineage>
</organism>
<evidence type="ECO:0000313" key="2">
    <source>
        <dbReference type="Proteomes" id="UP001150266"/>
    </source>
</evidence>
<protein>
    <submittedName>
        <fullName evidence="1">Uncharacterized protein</fullName>
    </submittedName>
</protein>
<dbReference type="Proteomes" id="UP001150266">
    <property type="component" value="Unassembled WGS sequence"/>
</dbReference>
<dbReference type="AlphaFoldDB" id="A0A9W9DR59"/>